<keyword evidence="4 9" id="KW-0812">Transmembrane</keyword>
<evidence type="ECO:0000256" key="4">
    <source>
        <dbReference type="ARBA" id="ARBA00022692"/>
    </source>
</evidence>
<keyword evidence="6" id="KW-0653">Protein transport</keyword>
<comment type="subcellular location">
    <subcellularLocation>
        <location evidence="1">Membrane</location>
        <topology evidence="1">Multi-pass membrane protein</topology>
    </subcellularLocation>
</comment>
<evidence type="ECO:0000256" key="6">
    <source>
        <dbReference type="ARBA" id="ARBA00022927"/>
    </source>
</evidence>
<reference evidence="11 12" key="1">
    <citation type="journal article" date="2020" name="Nat. Food">
        <title>A phased Vanilla planifolia genome enables genetic improvement of flavour and production.</title>
        <authorList>
            <person name="Hasing T."/>
            <person name="Tang H."/>
            <person name="Brym M."/>
            <person name="Khazi F."/>
            <person name="Huang T."/>
            <person name="Chambers A.H."/>
        </authorList>
    </citation>
    <scope>NUCLEOTIDE SEQUENCE [LARGE SCALE GENOMIC DNA]</scope>
    <source>
        <tissue evidence="11">Leaf</tissue>
    </source>
</reference>
<keyword evidence="7 9" id="KW-1133">Transmembrane helix</keyword>
<evidence type="ECO:0000256" key="9">
    <source>
        <dbReference type="SAM" id="Phobius"/>
    </source>
</evidence>
<name>A0A835UII5_VANPL</name>
<evidence type="ECO:0000256" key="3">
    <source>
        <dbReference type="ARBA" id="ARBA00022448"/>
    </source>
</evidence>
<feature type="signal peptide" evidence="10">
    <location>
        <begin position="1"/>
        <end position="20"/>
    </location>
</feature>
<evidence type="ECO:0000256" key="5">
    <source>
        <dbReference type="ARBA" id="ARBA00022856"/>
    </source>
</evidence>
<dbReference type="InterPro" id="IPR004813">
    <property type="entry name" value="OPT"/>
</dbReference>
<comment type="similarity">
    <text evidence="2">Belongs to the oligopeptide OPT transporter (TC 2.A.67.1) family.</text>
</comment>
<comment type="caution">
    <text evidence="11">The sequence shown here is derived from an EMBL/GenBank/DDBJ whole genome shotgun (WGS) entry which is preliminary data.</text>
</comment>
<dbReference type="OrthoDB" id="533138at2759"/>
<keyword evidence="12" id="KW-1185">Reference proteome</keyword>
<keyword evidence="3" id="KW-0813">Transport</keyword>
<dbReference type="Pfam" id="PF03169">
    <property type="entry name" value="OPT"/>
    <property type="match status" value="1"/>
</dbReference>
<evidence type="ECO:0000256" key="2">
    <source>
        <dbReference type="ARBA" id="ARBA00005484"/>
    </source>
</evidence>
<keyword evidence="5" id="KW-0571">Peptide transport</keyword>
<dbReference type="GO" id="GO:0016020">
    <property type="term" value="C:membrane"/>
    <property type="evidence" value="ECO:0007669"/>
    <property type="project" value="UniProtKB-SubCell"/>
</dbReference>
<sequence length="122" mass="13083">MVVLSTLFLVIGLSIITCEGFNGQLQLPWWGVLFVAGIALLFTLPIGVILATTNQGNGINVITEYIVGLILPGKPLANVAFKAYGTISMGSALYLLSDLNLGHYMKIPPKAMFISQVNSSRK</sequence>
<organism evidence="11 12">
    <name type="scientific">Vanilla planifolia</name>
    <name type="common">Vanilla</name>
    <dbReference type="NCBI Taxonomy" id="51239"/>
    <lineage>
        <taxon>Eukaryota</taxon>
        <taxon>Viridiplantae</taxon>
        <taxon>Streptophyta</taxon>
        <taxon>Embryophyta</taxon>
        <taxon>Tracheophyta</taxon>
        <taxon>Spermatophyta</taxon>
        <taxon>Magnoliopsida</taxon>
        <taxon>Liliopsida</taxon>
        <taxon>Asparagales</taxon>
        <taxon>Orchidaceae</taxon>
        <taxon>Vanilloideae</taxon>
        <taxon>Vanilleae</taxon>
        <taxon>Vanilla</taxon>
    </lineage>
</organism>
<evidence type="ECO:0000313" key="11">
    <source>
        <dbReference type="EMBL" id="KAG0464394.1"/>
    </source>
</evidence>
<dbReference type="NCBIfam" id="TIGR00728">
    <property type="entry name" value="OPT_sfam"/>
    <property type="match status" value="1"/>
</dbReference>
<dbReference type="GO" id="GO:0015031">
    <property type="term" value="P:protein transport"/>
    <property type="evidence" value="ECO:0007669"/>
    <property type="project" value="UniProtKB-KW"/>
</dbReference>
<dbReference type="EMBL" id="JADCNL010000010">
    <property type="protein sequence ID" value="KAG0464394.1"/>
    <property type="molecule type" value="Genomic_DNA"/>
</dbReference>
<evidence type="ECO:0000256" key="10">
    <source>
        <dbReference type="SAM" id="SignalP"/>
    </source>
</evidence>
<dbReference type="Proteomes" id="UP000636800">
    <property type="component" value="Chromosome 10"/>
</dbReference>
<dbReference type="InterPro" id="IPR004648">
    <property type="entry name" value="Oligpept_transpt"/>
</dbReference>
<evidence type="ECO:0000256" key="8">
    <source>
        <dbReference type="ARBA" id="ARBA00023136"/>
    </source>
</evidence>
<keyword evidence="8 9" id="KW-0472">Membrane</keyword>
<evidence type="ECO:0000313" key="12">
    <source>
        <dbReference type="Proteomes" id="UP000636800"/>
    </source>
</evidence>
<proteinExistence type="inferred from homology"/>
<accession>A0A835UII5</accession>
<evidence type="ECO:0000256" key="1">
    <source>
        <dbReference type="ARBA" id="ARBA00004141"/>
    </source>
</evidence>
<keyword evidence="10" id="KW-0732">Signal</keyword>
<evidence type="ECO:0000256" key="7">
    <source>
        <dbReference type="ARBA" id="ARBA00022989"/>
    </source>
</evidence>
<dbReference type="PANTHER" id="PTHR22601">
    <property type="entry name" value="ISP4 LIKE PROTEIN"/>
    <property type="match status" value="1"/>
</dbReference>
<protein>
    <submittedName>
        <fullName evidence="11">Uncharacterized protein</fullName>
    </submittedName>
</protein>
<dbReference type="AlphaFoldDB" id="A0A835UII5"/>
<feature type="chain" id="PRO_5032293960" evidence="10">
    <location>
        <begin position="21"/>
        <end position="122"/>
    </location>
</feature>
<dbReference type="GO" id="GO:0035673">
    <property type="term" value="F:oligopeptide transmembrane transporter activity"/>
    <property type="evidence" value="ECO:0007669"/>
    <property type="project" value="InterPro"/>
</dbReference>
<gene>
    <name evidence="11" type="ORF">HPP92_020463</name>
</gene>
<feature type="transmembrane region" description="Helical" evidence="9">
    <location>
        <begin position="28"/>
        <end position="51"/>
    </location>
</feature>